<proteinExistence type="predicted"/>
<gene>
    <name evidence="1" type="ORF">WDK88_42765</name>
</gene>
<protein>
    <submittedName>
        <fullName evidence="1">Uncharacterized protein</fullName>
    </submittedName>
</protein>
<evidence type="ECO:0000313" key="2">
    <source>
        <dbReference type="Proteomes" id="UP001432046"/>
    </source>
</evidence>
<dbReference type="RefSeq" id="WP_275949047.1">
    <property type="nucleotide sequence ID" value="NZ_CP088285.1"/>
</dbReference>
<evidence type="ECO:0000313" key="1">
    <source>
        <dbReference type="EMBL" id="WXC79795.1"/>
    </source>
</evidence>
<name>A0ABZ2NYU3_9BRAD</name>
<organism evidence="1 2">
    <name type="scientific">Bradyrhizobium septentrionale</name>
    <dbReference type="NCBI Taxonomy" id="1404411"/>
    <lineage>
        <taxon>Bacteria</taxon>
        <taxon>Pseudomonadati</taxon>
        <taxon>Pseudomonadota</taxon>
        <taxon>Alphaproteobacteria</taxon>
        <taxon>Hyphomicrobiales</taxon>
        <taxon>Nitrobacteraceae</taxon>
        <taxon>Bradyrhizobium</taxon>
    </lineage>
</organism>
<dbReference type="Proteomes" id="UP001432046">
    <property type="component" value="Chromosome"/>
</dbReference>
<reference evidence="1" key="1">
    <citation type="journal article" date="2021" name="Int. J. Syst. Evol. Microbiol.">
        <title>Bradyrhizobium septentrionale sp. nov. (sv. septentrionale) and Bradyrhizobium quebecense sp. nov. (sv. septentrionale) associated with legumes native to Canada possess rearranged symbiosis genes and numerous insertion sequences.</title>
        <authorList>
            <person name="Bromfield E.S.P."/>
            <person name="Cloutier S."/>
        </authorList>
    </citation>
    <scope>NUCLEOTIDE SEQUENCE</scope>
    <source>
        <strain evidence="1">5S5</strain>
    </source>
</reference>
<reference evidence="1" key="2">
    <citation type="submission" date="2024-03" db="EMBL/GenBank/DDBJ databases">
        <authorList>
            <person name="Bromfield E.S.P."/>
            <person name="Cloutier S."/>
        </authorList>
    </citation>
    <scope>NUCLEOTIDE SEQUENCE</scope>
    <source>
        <strain evidence="1">5S5</strain>
    </source>
</reference>
<accession>A0ABZ2NYU3</accession>
<sequence length="41" mass="4456">MLSLMLSWPSIFAKDDGAQSRATIVQAQLVLMFGGIILAYV</sequence>
<dbReference type="EMBL" id="CP147711">
    <property type="protein sequence ID" value="WXC79795.1"/>
    <property type="molecule type" value="Genomic_DNA"/>
</dbReference>
<keyword evidence="2" id="KW-1185">Reference proteome</keyword>